<keyword evidence="3" id="KW-0285">Flavoprotein</keyword>
<dbReference type="InterPro" id="IPR039261">
    <property type="entry name" value="FNR_nucleotide-bd"/>
</dbReference>
<sequence>MKNRDRYLILIFLVIVLPIFLWGLSFPQTTIKHNAYPIIVYGSQLFAVIGFSLFAFSFMLSTRIKVIEKYFGGLDKLYRIHHTIGKLAFFALLIHPVVLAVRWLPDNIAKTFWYLLPVHRKMEINLSSWALLGLTTLLLFTLVIKLPYDKWKITHKFMGLIFILGIVHVFGVAGFYEEKPLLAIYFIIISILGVSAFMYKAIFHKWAVKKYPFTVVKIDKLDERTMEITLRNESADFDYIPGQFCFFQFVNEGISMESHPFTICGSSKEGEINILVKSLGDYTNNLYKKLTLDSIALVEGPYGCFDYKLGKEKQIWIGGGVGIAPFISWCRDLEKNSMPGLEVELYYCVNSEAEAFHLHEFQKLEKALPNFRVTLSCSDKSGFLKVRDIGDTKNKTIFICGPKEMRSALLKDFKGLKIPKENIIFEDFDFI</sequence>
<evidence type="ECO:0000256" key="12">
    <source>
        <dbReference type="ARBA" id="ARBA00023136"/>
    </source>
</evidence>
<dbReference type="PANTHER" id="PTHR47354:SF8">
    <property type="entry name" value="1,2-PHENYLACETYL-COA EPOXIDASE, SUBUNIT E"/>
    <property type="match status" value="1"/>
</dbReference>
<proteinExistence type="predicted"/>
<feature type="domain" description="FAD-binding FR-type" evidence="14">
    <location>
        <begin position="208"/>
        <end position="308"/>
    </location>
</feature>
<dbReference type="SUPFAM" id="SSF52343">
    <property type="entry name" value="Ferredoxin reductase-like, C-terminal NADP-linked domain"/>
    <property type="match status" value="1"/>
</dbReference>
<evidence type="ECO:0000256" key="11">
    <source>
        <dbReference type="ARBA" id="ARBA00023014"/>
    </source>
</evidence>
<dbReference type="SUPFAM" id="SSF63380">
    <property type="entry name" value="Riboflavin synthase domain-like"/>
    <property type="match status" value="1"/>
</dbReference>
<organism evidence="15 16">
    <name type="scientific">Aequorivita marisscotiae</name>
    <dbReference type="NCBI Taxonomy" id="3040348"/>
    <lineage>
        <taxon>Bacteria</taxon>
        <taxon>Pseudomonadati</taxon>
        <taxon>Bacteroidota</taxon>
        <taxon>Flavobacteriia</taxon>
        <taxon>Flavobacteriales</taxon>
        <taxon>Flavobacteriaceae</taxon>
        <taxon>Aequorivita</taxon>
    </lineage>
</organism>
<evidence type="ECO:0000256" key="8">
    <source>
        <dbReference type="ARBA" id="ARBA00022989"/>
    </source>
</evidence>
<keyword evidence="12 13" id="KW-0472">Membrane</keyword>
<evidence type="ECO:0000256" key="5">
    <source>
        <dbReference type="ARBA" id="ARBA00022714"/>
    </source>
</evidence>
<protein>
    <submittedName>
        <fullName evidence="15">Ferric reductase-like transmembrane domain-containing protein</fullName>
    </submittedName>
</protein>
<name>A0ABY8KU85_9FLAO</name>
<dbReference type="Pfam" id="PF08022">
    <property type="entry name" value="FAD_binding_8"/>
    <property type="match status" value="1"/>
</dbReference>
<evidence type="ECO:0000256" key="2">
    <source>
        <dbReference type="ARBA" id="ARBA00004141"/>
    </source>
</evidence>
<gene>
    <name evidence="15" type="ORF">QCQ61_10920</name>
</gene>
<dbReference type="Gene3D" id="3.40.50.80">
    <property type="entry name" value="Nucleotide-binding domain of ferredoxin-NADP reductase (FNR) module"/>
    <property type="match status" value="1"/>
</dbReference>
<dbReference type="PROSITE" id="PS51384">
    <property type="entry name" value="FAD_FR"/>
    <property type="match status" value="1"/>
</dbReference>
<evidence type="ECO:0000256" key="9">
    <source>
        <dbReference type="ARBA" id="ARBA00023002"/>
    </source>
</evidence>
<reference evidence="15 16" key="1">
    <citation type="submission" date="2023-04" db="EMBL/GenBank/DDBJ databases">
        <title>Taxonomic identification of the Arctic strain Aequorivita sp. nov. and transcriptomic analysis in response to temperature stress.</title>
        <authorList>
            <person name="Liu W."/>
            <person name="Cong B."/>
            <person name="Lin J."/>
        </authorList>
    </citation>
    <scope>NUCLEOTIDE SEQUENCE [LARGE SCALE GENOMIC DNA]</scope>
    <source>
        <strain evidence="15 16">Ant34-E75</strain>
    </source>
</reference>
<keyword evidence="4 13" id="KW-0812">Transmembrane</keyword>
<accession>A0ABY8KU85</accession>
<dbReference type="EMBL" id="CP122379">
    <property type="protein sequence ID" value="WGF91720.1"/>
    <property type="molecule type" value="Genomic_DNA"/>
</dbReference>
<evidence type="ECO:0000256" key="7">
    <source>
        <dbReference type="ARBA" id="ARBA00022827"/>
    </source>
</evidence>
<comment type="subcellular location">
    <subcellularLocation>
        <location evidence="2">Membrane</location>
        <topology evidence="2">Multi-pass membrane protein</topology>
    </subcellularLocation>
</comment>
<dbReference type="Pfam" id="PF00175">
    <property type="entry name" value="NAD_binding_1"/>
    <property type="match status" value="1"/>
</dbReference>
<evidence type="ECO:0000256" key="13">
    <source>
        <dbReference type="SAM" id="Phobius"/>
    </source>
</evidence>
<keyword evidence="16" id="KW-1185">Reference proteome</keyword>
<feature type="transmembrane region" description="Helical" evidence="13">
    <location>
        <begin position="182"/>
        <end position="202"/>
    </location>
</feature>
<dbReference type="Proteomes" id="UP001238523">
    <property type="component" value="Chromosome"/>
</dbReference>
<keyword evidence="6" id="KW-0479">Metal-binding</keyword>
<dbReference type="RefSeq" id="WP_279447683.1">
    <property type="nucleotide sequence ID" value="NZ_CP122379.1"/>
</dbReference>
<dbReference type="PANTHER" id="PTHR47354">
    <property type="entry name" value="NADH OXIDOREDUCTASE HCR"/>
    <property type="match status" value="1"/>
</dbReference>
<keyword evidence="11" id="KW-0411">Iron-sulfur</keyword>
<comment type="cofactor">
    <cofactor evidence="1">
        <name>FAD</name>
        <dbReference type="ChEBI" id="CHEBI:57692"/>
    </cofactor>
</comment>
<evidence type="ECO:0000256" key="6">
    <source>
        <dbReference type="ARBA" id="ARBA00022723"/>
    </source>
</evidence>
<dbReference type="InterPro" id="IPR001433">
    <property type="entry name" value="OxRdtase_FAD/NAD-bd"/>
</dbReference>
<dbReference type="CDD" id="cd06198">
    <property type="entry name" value="FNR_like_3"/>
    <property type="match status" value="1"/>
</dbReference>
<dbReference type="Gene3D" id="2.40.30.10">
    <property type="entry name" value="Translation factors"/>
    <property type="match status" value="1"/>
</dbReference>
<evidence type="ECO:0000256" key="1">
    <source>
        <dbReference type="ARBA" id="ARBA00001974"/>
    </source>
</evidence>
<evidence type="ECO:0000256" key="3">
    <source>
        <dbReference type="ARBA" id="ARBA00022630"/>
    </source>
</evidence>
<feature type="transmembrane region" description="Helical" evidence="13">
    <location>
        <begin position="157"/>
        <end position="176"/>
    </location>
</feature>
<keyword evidence="5" id="KW-0001">2Fe-2S</keyword>
<dbReference type="Pfam" id="PF01794">
    <property type="entry name" value="Ferric_reduct"/>
    <property type="match status" value="1"/>
</dbReference>
<dbReference type="InterPro" id="IPR017927">
    <property type="entry name" value="FAD-bd_FR_type"/>
</dbReference>
<feature type="transmembrane region" description="Helical" evidence="13">
    <location>
        <begin position="38"/>
        <end position="62"/>
    </location>
</feature>
<keyword evidence="9" id="KW-0560">Oxidoreductase</keyword>
<dbReference type="InterPro" id="IPR013112">
    <property type="entry name" value="FAD-bd_8"/>
</dbReference>
<evidence type="ECO:0000256" key="10">
    <source>
        <dbReference type="ARBA" id="ARBA00023004"/>
    </source>
</evidence>
<dbReference type="InterPro" id="IPR050415">
    <property type="entry name" value="MRET"/>
</dbReference>
<dbReference type="InterPro" id="IPR017938">
    <property type="entry name" value="Riboflavin_synthase-like_b-brl"/>
</dbReference>
<keyword evidence="8 13" id="KW-1133">Transmembrane helix</keyword>
<evidence type="ECO:0000256" key="4">
    <source>
        <dbReference type="ARBA" id="ARBA00022692"/>
    </source>
</evidence>
<evidence type="ECO:0000313" key="16">
    <source>
        <dbReference type="Proteomes" id="UP001238523"/>
    </source>
</evidence>
<evidence type="ECO:0000259" key="14">
    <source>
        <dbReference type="PROSITE" id="PS51384"/>
    </source>
</evidence>
<feature type="transmembrane region" description="Helical" evidence="13">
    <location>
        <begin position="7"/>
        <end position="26"/>
    </location>
</feature>
<feature type="transmembrane region" description="Helical" evidence="13">
    <location>
        <begin position="83"/>
        <end position="104"/>
    </location>
</feature>
<keyword evidence="10" id="KW-0408">Iron</keyword>
<dbReference type="InterPro" id="IPR013130">
    <property type="entry name" value="Fe3_Rdtase_TM_dom"/>
</dbReference>
<evidence type="ECO:0000313" key="15">
    <source>
        <dbReference type="EMBL" id="WGF91720.1"/>
    </source>
</evidence>
<keyword evidence="7" id="KW-0274">FAD</keyword>
<feature type="transmembrane region" description="Helical" evidence="13">
    <location>
        <begin position="124"/>
        <end position="145"/>
    </location>
</feature>